<evidence type="ECO:0000313" key="2">
    <source>
        <dbReference type="Proteomes" id="UP000612899"/>
    </source>
</evidence>
<organism evidence="1 2">
    <name type="scientific">Rhizocola hellebori</name>
    <dbReference type="NCBI Taxonomy" id="1392758"/>
    <lineage>
        <taxon>Bacteria</taxon>
        <taxon>Bacillati</taxon>
        <taxon>Actinomycetota</taxon>
        <taxon>Actinomycetes</taxon>
        <taxon>Micromonosporales</taxon>
        <taxon>Micromonosporaceae</taxon>
        <taxon>Rhizocola</taxon>
    </lineage>
</organism>
<dbReference type="AlphaFoldDB" id="A0A8J3VLI3"/>
<protein>
    <submittedName>
        <fullName evidence="1">Uncharacterized protein</fullName>
    </submittedName>
</protein>
<reference evidence="1" key="1">
    <citation type="submission" date="2021-01" db="EMBL/GenBank/DDBJ databases">
        <title>Whole genome shotgun sequence of Rhizocola hellebori NBRC 109834.</title>
        <authorList>
            <person name="Komaki H."/>
            <person name="Tamura T."/>
        </authorList>
    </citation>
    <scope>NUCLEOTIDE SEQUENCE</scope>
    <source>
        <strain evidence="1">NBRC 109834</strain>
    </source>
</reference>
<gene>
    <name evidence="1" type="ORF">Rhe02_87590</name>
</gene>
<dbReference type="RefSeq" id="WP_203914410.1">
    <property type="nucleotide sequence ID" value="NZ_BONY01000103.1"/>
</dbReference>
<sequence>MNVAELLITGFDGDKAIFAASLAPNMAATVVACVEGGRESTVEVCAEQATPAFTSIRRLVEDLARPTSSLP</sequence>
<accession>A0A8J3VLI3</accession>
<name>A0A8J3VLI3_9ACTN</name>
<dbReference type="Proteomes" id="UP000612899">
    <property type="component" value="Unassembled WGS sequence"/>
</dbReference>
<keyword evidence="2" id="KW-1185">Reference proteome</keyword>
<comment type="caution">
    <text evidence="1">The sequence shown here is derived from an EMBL/GenBank/DDBJ whole genome shotgun (WGS) entry which is preliminary data.</text>
</comment>
<evidence type="ECO:0000313" key="1">
    <source>
        <dbReference type="EMBL" id="GIH10692.1"/>
    </source>
</evidence>
<dbReference type="EMBL" id="BONY01000103">
    <property type="protein sequence ID" value="GIH10692.1"/>
    <property type="molecule type" value="Genomic_DNA"/>
</dbReference>
<proteinExistence type="predicted"/>